<dbReference type="Proteomes" id="UP000015101">
    <property type="component" value="Unassembled WGS sequence"/>
</dbReference>
<dbReference type="HOGENOM" id="CLU_2266632_0_0_1"/>
<gene>
    <name evidence="2" type="primary">20200494</name>
    <name evidence="1" type="ORF">HELRODRAFT_164328</name>
</gene>
<reference evidence="1 3" key="2">
    <citation type="journal article" date="2013" name="Nature">
        <title>Insights into bilaterian evolution from three spiralian genomes.</title>
        <authorList>
            <person name="Simakov O."/>
            <person name="Marletaz F."/>
            <person name="Cho S.J."/>
            <person name="Edsinger-Gonzales E."/>
            <person name="Havlak P."/>
            <person name="Hellsten U."/>
            <person name="Kuo D.H."/>
            <person name="Larsson T."/>
            <person name="Lv J."/>
            <person name="Arendt D."/>
            <person name="Savage R."/>
            <person name="Osoegawa K."/>
            <person name="de Jong P."/>
            <person name="Grimwood J."/>
            <person name="Chapman J.A."/>
            <person name="Shapiro H."/>
            <person name="Aerts A."/>
            <person name="Otillar R.P."/>
            <person name="Terry A.Y."/>
            <person name="Boore J.L."/>
            <person name="Grigoriev I.V."/>
            <person name="Lindberg D.R."/>
            <person name="Seaver E.C."/>
            <person name="Weisblat D.A."/>
            <person name="Putnam N.H."/>
            <person name="Rokhsar D.S."/>
        </authorList>
    </citation>
    <scope>NUCLEOTIDE SEQUENCE</scope>
</reference>
<dbReference type="EMBL" id="AMQM01001631">
    <property type="status" value="NOT_ANNOTATED_CDS"/>
    <property type="molecule type" value="Genomic_DNA"/>
</dbReference>
<dbReference type="AlphaFoldDB" id="T1EV94"/>
<dbReference type="GeneID" id="20200494"/>
<protein>
    <submittedName>
        <fullName evidence="1 2">Uncharacterized protein</fullName>
    </submittedName>
</protein>
<sequence>MLGTILKSQNRQRMVSFRFGNSSNKQNRIVLRNYYDREHYTNNYEIIKPQPTVPGGHVQCWRDKLTFDTPFGLLTLHFDGTTLTKYFIAIQIKFEEVESIYVT</sequence>
<evidence type="ECO:0000313" key="2">
    <source>
        <dbReference type="EnsemblMetazoa" id="HelroP164328"/>
    </source>
</evidence>
<evidence type="ECO:0000313" key="3">
    <source>
        <dbReference type="Proteomes" id="UP000015101"/>
    </source>
</evidence>
<dbReference type="EMBL" id="KB097571">
    <property type="protein sequence ID" value="ESN94476.1"/>
    <property type="molecule type" value="Genomic_DNA"/>
</dbReference>
<dbReference type="CTD" id="20200494"/>
<reference evidence="2" key="3">
    <citation type="submission" date="2015-06" db="UniProtKB">
        <authorList>
            <consortium name="EnsemblMetazoa"/>
        </authorList>
    </citation>
    <scope>IDENTIFICATION</scope>
</reference>
<evidence type="ECO:0000313" key="1">
    <source>
        <dbReference type="EMBL" id="ESN94476.1"/>
    </source>
</evidence>
<dbReference type="InParanoid" id="T1EV94"/>
<dbReference type="EnsemblMetazoa" id="HelroT164328">
    <property type="protein sequence ID" value="HelroP164328"/>
    <property type="gene ID" value="HelroG164328"/>
</dbReference>
<proteinExistence type="predicted"/>
<accession>T1EV94</accession>
<dbReference type="KEGG" id="hro:HELRODRAFT_164328"/>
<reference evidence="3" key="1">
    <citation type="submission" date="2012-12" db="EMBL/GenBank/DDBJ databases">
        <authorList>
            <person name="Hellsten U."/>
            <person name="Grimwood J."/>
            <person name="Chapman J.A."/>
            <person name="Shapiro H."/>
            <person name="Aerts A."/>
            <person name="Otillar R.P."/>
            <person name="Terry A.Y."/>
            <person name="Boore J.L."/>
            <person name="Simakov O."/>
            <person name="Marletaz F."/>
            <person name="Cho S.-J."/>
            <person name="Edsinger-Gonzales E."/>
            <person name="Havlak P."/>
            <person name="Kuo D.-H."/>
            <person name="Larsson T."/>
            <person name="Lv J."/>
            <person name="Arendt D."/>
            <person name="Savage R."/>
            <person name="Osoegawa K."/>
            <person name="de Jong P."/>
            <person name="Lindberg D.R."/>
            <person name="Seaver E.C."/>
            <person name="Weisblat D.A."/>
            <person name="Putnam N.H."/>
            <person name="Grigoriev I.V."/>
            <person name="Rokhsar D.S."/>
        </authorList>
    </citation>
    <scope>NUCLEOTIDE SEQUENCE</scope>
</reference>
<name>T1EV94_HELRO</name>
<keyword evidence="3" id="KW-1185">Reference proteome</keyword>
<organism evidence="2 3">
    <name type="scientific">Helobdella robusta</name>
    <name type="common">Californian leech</name>
    <dbReference type="NCBI Taxonomy" id="6412"/>
    <lineage>
        <taxon>Eukaryota</taxon>
        <taxon>Metazoa</taxon>
        <taxon>Spiralia</taxon>
        <taxon>Lophotrochozoa</taxon>
        <taxon>Annelida</taxon>
        <taxon>Clitellata</taxon>
        <taxon>Hirudinea</taxon>
        <taxon>Rhynchobdellida</taxon>
        <taxon>Glossiphoniidae</taxon>
        <taxon>Helobdella</taxon>
    </lineage>
</organism>
<dbReference type="RefSeq" id="XP_009027536.1">
    <property type="nucleotide sequence ID" value="XM_009029288.1"/>
</dbReference>